<comment type="caution">
    <text evidence="1">The sequence shown here is derived from an EMBL/GenBank/DDBJ whole genome shotgun (WGS) entry which is preliminary data.</text>
</comment>
<dbReference type="Proteomes" id="UP000567293">
    <property type="component" value="Unassembled WGS sequence"/>
</dbReference>
<reference evidence="1" key="1">
    <citation type="submission" date="2020-06" db="EMBL/GenBank/DDBJ databases">
        <title>Legume-microbial interactions unlock mineral nutrients during tropical forest succession.</title>
        <authorList>
            <person name="Epihov D.Z."/>
        </authorList>
    </citation>
    <scope>NUCLEOTIDE SEQUENCE [LARGE SCALE GENOMIC DNA]</scope>
    <source>
        <strain evidence="1">Pan2503</strain>
    </source>
</reference>
<dbReference type="EMBL" id="JACDQQ010001300">
    <property type="protein sequence ID" value="MBA0085987.1"/>
    <property type="molecule type" value="Genomic_DNA"/>
</dbReference>
<sequence>MIEIYKPCAIREYKPKDLEAIVRMVPNNSGYKMPQIEHPLMLIKKVIVDDEDYPRMAGFGRLHINALMFVDHTWRTPPERLELVRRLQEATFDEGRERGLDIVTTQVERRWGKRLEELGWIKGWGEIYYHDL</sequence>
<name>A0A7V8NR44_9BACT</name>
<keyword evidence="2" id="KW-1185">Reference proteome</keyword>
<gene>
    <name evidence="1" type="ORF">HRJ53_13395</name>
</gene>
<evidence type="ECO:0000313" key="2">
    <source>
        <dbReference type="Proteomes" id="UP000567293"/>
    </source>
</evidence>
<dbReference type="AlphaFoldDB" id="A0A7V8NR44"/>
<proteinExistence type="predicted"/>
<evidence type="ECO:0008006" key="3">
    <source>
        <dbReference type="Google" id="ProtNLM"/>
    </source>
</evidence>
<protein>
    <recommendedName>
        <fullName evidence="3">N-acetyltransferase domain-containing protein</fullName>
    </recommendedName>
</protein>
<accession>A0A7V8NR44</accession>
<organism evidence="1 2">
    <name type="scientific">Candidatus Acidiferrum panamense</name>
    <dbReference type="NCBI Taxonomy" id="2741543"/>
    <lineage>
        <taxon>Bacteria</taxon>
        <taxon>Pseudomonadati</taxon>
        <taxon>Acidobacteriota</taxon>
        <taxon>Terriglobia</taxon>
        <taxon>Candidatus Acidiferrales</taxon>
        <taxon>Candidatus Acidiferrum</taxon>
    </lineage>
</organism>
<evidence type="ECO:0000313" key="1">
    <source>
        <dbReference type="EMBL" id="MBA0085987.1"/>
    </source>
</evidence>